<organism evidence="1 2">
    <name type="scientific">Rhodococcus antarcticus</name>
    <dbReference type="NCBI Taxonomy" id="2987751"/>
    <lineage>
        <taxon>Bacteria</taxon>
        <taxon>Bacillati</taxon>
        <taxon>Actinomycetota</taxon>
        <taxon>Actinomycetes</taxon>
        <taxon>Mycobacteriales</taxon>
        <taxon>Nocardiaceae</taxon>
        <taxon>Rhodococcus</taxon>
    </lineage>
</organism>
<reference evidence="1" key="1">
    <citation type="submission" date="2022-10" db="EMBL/GenBank/DDBJ databases">
        <title>Rhodococcus sp.75.</title>
        <authorList>
            <person name="Sun M."/>
        </authorList>
    </citation>
    <scope>NUCLEOTIDE SEQUENCE</scope>
    <source>
        <strain evidence="1">75</strain>
    </source>
</reference>
<evidence type="ECO:0000313" key="2">
    <source>
        <dbReference type="Proteomes" id="UP001164965"/>
    </source>
</evidence>
<dbReference type="EMBL" id="CP110615">
    <property type="protein sequence ID" value="UZJ24341.1"/>
    <property type="molecule type" value="Genomic_DNA"/>
</dbReference>
<dbReference type="SUPFAM" id="SSF102588">
    <property type="entry name" value="LmbE-like"/>
    <property type="match status" value="1"/>
</dbReference>
<protein>
    <submittedName>
        <fullName evidence="1">Uncharacterized protein</fullName>
    </submittedName>
</protein>
<name>A0ABY6NZ94_9NOCA</name>
<dbReference type="RefSeq" id="WP_265382448.1">
    <property type="nucleotide sequence ID" value="NZ_CP110615.1"/>
</dbReference>
<dbReference type="Proteomes" id="UP001164965">
    <property type="component" value="Chromosome"/>
</dbReference>
<proteinExistence type="predicted"/>
<gene>
    <name evidence="1" type="ORF">RHODO2019_14475</name>
</gene>
<accession>A0ABY6NZ94</accession>
<keyword evidence="2" id="KW-1185">Reference proteome</keyword>
<dbReference type="InterPro" id="IPR024078">
    <property type="entry name" value="LmbE-like_dom_sf"/>
</dbReference>
<sequence length="56" mass="5806">MAAHPDDLEHGAASVVGRRSSVVARWTGRDTAVAHLLLTSGEAGIDTLDPAAVIDR</sequence>
<evidence type="ECO:0000313" key="1">
    <source>
        <dbReference type="EMBL" id="UZJ24341.1"/>
    </source>
</evidence>